<evidence type="ECO:0000313" key="1">
    <source>
        <dbReference type="EMBL" id="MBP2193004.1"/>
    </source>
</evidence>
<dbReference type="SUPFAM" id="SSF55961">
    <property type="entry name" value="Bet v1-like"/>
    <property type="match status" value="1"/>
</dbReference>
<dbReference type="Pfam" id="PF10604">
    <property type="entry name" value="Polyketide_cyc2"/>
    <property type="match status" value="1"/>
</dbReference>
<dbReference type="Proteomes" id="UP001519325">
    <property type="component" value="Unassembled WGS sequence"/>
</dbReference>
<dbReference type="InterPro" id="IPR023393">
    <property type="entry name" value="START-like_dom_sf"/>
</dbReference>
<gene>
    <name evidence="1" type="ORF">BJ987_005905</name>
</gene>
<dbReference type="Gene3D" id="3.30.530.20">
    <property type="match status" value="1"/>
</dbReference>
<sequence length="152" mass="18250">MQCITRSVIIDAPVDMVYEISNRIDQWPEMIPEYLKAEILRHEGRKIWFRLTNADNASWVSWRMLYPPLISYAERFDPLAPFTFNHLTWVYQPLPGYRSQMTWDMYFELAEDKRDEEPQWRERMAEHTAANQEAMRDYIESLVAQPYAPGVR</sequence>
<proteinExistence type="predicted"/>
<reference evidence="1 2" key="1">
    <citation type="submission" date="2021-03" db="EMBL/GenBank/DDBJ databases">
        <title>Sequencing the genomes of 1000 actinobacteria strains.</title>
        <authorList>
            <person name="Klenk H.-P."/>
        </authorList>
    </citation>
    <scope>NUCLEOTIDE SEQUENCE [LARGE SCALE GENOMIC DNA]</scope>
    <source>
        <strain evidence="1 2">DSM 45516</strain>
    </source>
</reference>
<organism evidence="1 2">
    <name type="scientific">Nocardia goodfellowii</name>
    <dbReference type="NCBI Taxonomy" id="882446"/>
    <lineage>
        <taxon>Bacteria</taxon>
        <taxon>Bacillati</taxon>
        <taxon>Actinomycetota</taxon>
        <taxon>Actinomycetes</taxon>
        <taxon>Mycobacteriales</taxon>
        <taxon>Nocardiaceae</taxon>
        <taxon>Nocardia</taxon>
    </lineage>
</organism>
<protein>
    <recommendedName>
        <fullName evidence="3">Polyketide cyclase</fullName>
    </recommendedName>
</protein>
<dbReference type="EMBL" id="JAGGMR010000001">
    <property type="protein sequence ID" value="MBP2193004.1"/>
    <property type="molecule type" value="Genomic_DNA"/>
</dbReference>
<evidence type="ECO:0000313" key="2">
    <source>
        <dbReference type="Proteomes" id="UP001519325"/>
    </source>
</evidence>
<dbReference type="RefSeq" id="WP_209896233.1">
    <property type="nucleotide sequence ID" value="NZ_JAGGMR010000001.1"/>
</dbReference>
<accession>A0ABS4QMR9</accession>
<keyword evidence="2" id="KW-1185">Reference proteome</keyword>
<comment type="caution">
    <text evidence="1">The sequence shown here is derived from an EMBL/GenBank/DDBJ whole genome shotgun (WGS) entry which is preliminary data.</text>
</comment>
<name>A0ABS4QMR9_9NOCA</name>
<dbReference type="InterPro" id="IPR019587">
    <property type="entry name" value="Polyketide_cyclase/dehydratase"/>
</dbReference>
<evidence type="ECO:0008006" key="3">
    <source>
        <dbReference type="Google" id="ProtNLM"/>
    </source>
</evidence>